<protein>
    <submittedName>
        <fullName evidence="6">Uncharacterized protein</fullName>
    </submittedName>
</protein>
<dbReference type="EMBL" id="JAEAOA010002108">
    <property type="protein sequence ID" value="KAK3576280.1"/>
    <property type="molecule type" value="Genomic_DNA"/>
</dbReference>
<dbReference type="Pfam" id="PF07690">
    <property type="entry name" value="MFS_1"/>
    <property type="match status" value="1"/>
</dbReference>
<dbReference type="Proteomes" id="UP001195483">
    <property type="component" value="Unassembled WGS sequence"/>
</dbReference>
<dbReference type="PANTHER" id="PTHR23507">
    <property type="entry name" value="ZGC:174356"/>
    <property type="match status" value="1"/>
</dbReference>
<dbReference type="Gene3D" id="1.20.1250.20">
    <property type="entry name" value="MFS general substrate transporter like domains"/>
    <property type="match status" value="1"/>
</dbReference>
<feature type="transmembrane region" description="Helical" evidence="5">
    <location>
        <begin position="85"/>
        <end position="106"/>
    </location>
</feature>
<feature type="transmembrane region" description="Helical" evidence="5">
    <location>
        <begin position="21"/>
        <end position="42"/>
    </location>
</feature>
<feature type="transmembrane region" description="Helical" evidence="5">
    <location>
        <begin position="367"/>
        <end position="389"/>
    </location>
</feature>
<dbReference type="AlphaFoldDB" id="A0AAE0RN98"/>
<comment type="caution">
    <text evidence="6">The sequence shown here is derived from an EMBL/GenBank/DDBJ whole genome shotgun (WGS) entry which is preliminary data.</text>
</comment>
<feature type="transmembrane region" description="Helical" evidence="5">
    <location>
        <begin position="430"/>
        <end position="451"/>
    </location>
</feature>
<keyword evidence="2 5" id="KW-0812">Transmembrane</keyword>
<feature type="transmembrane region" description="Helical" evidence="5">
    <location>
        <begin position="184"/>
        <end position="206"/>
    </location>
</feature>
<dbReference type="InterPro" id="IPR036259">
    <property type="entry name" value="MFS_trans_sf"/>
</dbReference>
<evidence type="ECO:0000256" key="1">
    <source>
        <dbReference type="ARBA" id="ARBA00004141"/>
    </source>
</evidence>
<accession>A0AAE0RN98</accession>
<reference evidence="6" key="2">
    <citation type="journal article" date="2021" name="Genome Biol. Evol.">
        <title>Developing a high-quality reference genome for a parasitic bivalve with doubly uniparental inheritance (Bivalvia: Unionida).</title>
        <authorList>
            <person name="Smith C.H."/>
        </authorList>
    </citation>
    <scope>NUCLEOTIDE SEQUENCE</scope>
    <source>
        <strain evidence="6">CHS0354</strain>
        <tissue evidence="6">Mantle</tissue>
    </source>
</reference>
<evidence type="ECO:0000313" key="7">
    <source>
        <dbReference type="Proteomes" id="UP001195483"/>
    </source>
</evidence>
<dbReference type="InterPro" id="IPR011701">
    <property type="entry name" value="MFS"/>
</dbReference>
<gene>
    <name evidence="6" type="ORF">CHS0354_036015</name>
</gene>
<feature type="transmembrane region" description="Helical" evidence="5">
    <location>
        <begin position="212"/>
        <end position="233"/>
    </location>
</feature>
<feature type="transmembrane region" description="Helical" evidence="5">
    <location>
        <begin position="276"/>
        <end position="301"/>
    </location>
</feature>
<evidence type="ECO:0000256" key="3">
    <source>
        <dbReference type="ARBA" id="ARBA00022989"/>
    </source>
</evidence>
<dbReference type="GO" id="GO:0016020">
    <property type="term" value="C:membrane"/>
    <property type="evidence" value="ECO:0007669"/>
    <property type="project" value="UniProtKB-SubCell"/>
</dbReference>
<comment type="subcellular location">
    <subcellularLocation>
        <location evidence="1">Membrane</location>
        <topology evidence="1">Multi-pass membrane protein</topology>
    </subcellularLocation>
</comment>
<feature type="transmembrane region" description="Helical" evidence="5">
    <location>
        <begin position="401"/>
        <end position="424"/>
    </location>
</feature>
<evidence type="ECO:0000313" key="6">
    <source>
        <dbReference type="EMBL" id="KAK3576280.1"/>
    </source>
</evidence>
<dbReference type="SUPFAM" id="SSF103473">
    <property type="entry name" value="MFS general substrate transporter"/>
    <property type="match status" value="1"/>
</dbReference>
<name>A0AAE0RN98_9BIVA</name>
<keyword evidence="4 5" id="KW-0472">Membrane</keyword>
<feature type="transmembrane region" description="Helical" evidence="5">
    <location>
        <begin position="343"/>
        <end position="361"/>
    </location>
</feature>
<dbReference type="PANTHER" id="PTHR23507:SF1">
    <property type="entry name" value="FI18259P1-RELATED"/>
    <property type="match status" value="1"/>
</dbReference>
<evidence type="ECO:0000256" key="4">
    <source>
        <dbReference type="ARBA" id="ARBA00023136"/>
    </source>
</evidence>
<dbReference type="GO" id="GO:0022857">
    <property type="term" value="F:transmembrane transporter activity"/>
    <property type="evidence" value="ECO:0007669"/>
    <property type="project" value="InterPro"/>
</dbReference>
<feature type="transmembrane region" description="Helical" evidence="5">
    <location>
        <begin position="118"/>
        <end position="139"/>
    </location>
</feature>
<reference evidence="6" key="3">
    <citation type="submission" date="2023-05" db="EMBL/GenBank/DDBJ databases">
        <authorList>
            <person name="Smith C.H."/>
        </authorList>
    </citation>
    <scope>NUCLEOTIDE SEQUENCE</scope>
    <source>
        <strain evidence="6">CHS0354</strain>
        <tissue evidence="6">Mantle</tissue>
    </source>
</reference>
<feature type="transmembrane region" description="Helical" evidence="5">
    <location>
        <begin position="151"/>
        <end position="172"/>
    </location>
</feature>
<sequence length="516" mass="57506">MASSPQADVNNILKKTQKCGLGFLAVVQSYLVEFAYFTFFLARHMSLPLFQEYVQSEVHKQKHLQSSDTLNQTAKPSHDLQRESAYTILSLQIAEGLPAVVIVIILGAVSDRTGRRKILLWLPSLGSCIYSLIFILVQYTGWSLDGLFMASAIRGLSGSMTAFLAGSSYYAINSVKPNQRSSRLALQELLNGAAYAIGNIMVGYWVRDAGFLQPFWFTFILSLMTFLVAFFLVQEVKSDNTNRSERYLNTGNCCIDTFKPLGRFFRCCNNKDLIRIWLAILAFQTYAVVHLGQINVLVLYFLGPPMSWPSVKIGIFLSILMAVAAIGTGMVPPFLRNYVTDTNITFAGYLSKAIGTLWIAVIQNDTVIYFALMLLVLELLPFPMLRSIVSKGVEPSEQGSLFSLMHCGESISYFLAPLVFQSIYGNTLHFYSGFIFVISVMLLALPVAFTIGIRYIEINNPTDYQEMDGETEMIVTDAASVAVREEDPSLGQEQPQGQTDYRADSQISIIQVNQSI</sequence>
<evidence type="ECO:0000256" key="5">
    <source>
        <dbReference type="SAM" id="Phobius"/>
    </source>
</evidence>
<reference evidence="6" key="1">
    <citation type="journal article" date="2021" name="Genome Biol. Evol.">
        <title>A High-Quality Reference Genome for a Parasitic Bivalve with Doubly Uniparental Inheritance (Bivalvia: Unionida).</title>
        <authorList>
            <person name="Smith C.H."/>
        </authorList>
    </citation>
    <scope>NUCLEOTIDE SEQUENCE</scope>
    <source>
        <strain evidence="6">CHS0354</strain>
    </source>
</reference>
<proteinExistence type="predicted"/>
<keyword evidence="7" id="KW-1185">Reference proteome</keyword>
<keyword evidence="3 5" id="KW-1133">Transmembrane helix</keyword>
<evidence type="ECO:0000256" key="2">
    <source>
        <dbReference type="ARBA" id="ARBA00022692"/>
    </source>
</evidence>
<feature type="transmembrane region" description="Helical" evidence="5">
    <location>
        <begin position="313"/>
        <end position="331"/>
    </location>
</feature>
<organism evidence="6 7">
    <name type="scientific">Potamilus streckersoni</name>
    <dbReference type="NCBI Taxonomy" id="2493646"/>
    <lineage>
        <taxon>Eukaryota</taxon>
        <taxon>Metazoa</taxon>
        <taxon>Spiralia</taxon>
        <taxon>Lophotrochozoa</taxon>
        <taxon>Mollusca</taxon>
        <taxon>Bivalvia</taxon>
        <taxon>Autobranchia</taxon>
        <taxon>Heteroconchia</taxon>
        <taxon>Palaeoheterodonta</taxon>
        <taxon>Unionida</taxon>
        <taxon>Unionoidea</taxon>
        <taxon>Unionidae</taxon>
        <taxon>Ambleminae</taxon>
        <taxon>Lampsilini</taxon>
        <taxon>Potamilus</taxon>
    </lineage>
</organism>